<dbReference type="Gene3D" id="3.90.1200.10">
    <property type="match status" value="1"/>
</dbReference>
<feature type="domain" description="Aminoglycoside phosphotransferase" evidence="1">
    <location>
        <begin position="108"/>
        <end position="172"/>
    </location>
</feature>
<reference evidence="3" key="1">
    <citation type="submission" date="2019-09" db="EMBL/GenBank/DDBJ databases">
        <title>Mumia zhuanghuii sp. nov. isolated from the intestinal contents of plateau pika (Ochotona curzoniae) in the Qinghai-Tibet plateau of China.</title>
        <authorList>
            <person name="Tian Z."/>
        </authorList>
    </citation>
    <scope>NUCLEOTIDE SEQUENCE [LARGE SCALE GENOMIC DNA]</scope>
    <source>
        <strain evidence="3">L-031</strain>
    </source>
</reference>
<keyword evidence="3" id="KW-1185">Reference proteome</keyword>
<dbReference type="Proteomes" id="UP000325516">
    <property type="component" value="Chromosome"/>
</dbReference>
<protein>
    <submittedName>
        <fullName evidence="2">Phosphotransferase</fullName>
    </submittedName>
</protein>
<keyword evidence="2" id="KW-0808">Transferase</keyword>
<dbReference type="Pfam" id="PF01636">
    <property type="entry name" value="APH"/>
    <property type="match status" value="1"/>
</dbReference>
<dbReference type="AlphaFoldDB" id="A0A5J6L725"/>
<evidence type="ECO:0000259" key="1">
    <source>
        <dbReference type="Pfam" id="PF01636"/>
    </source>
</evidence>
<gene>
    <name evidence="2" type="ORF">F6J85_15380</name>
</gene>
<organism evidence="2 3">
    <name type="scientific">Microbacterium lushaniae</name>
    <dbReference type="NCBI Taxonomy" id="2614639"/>
    <lineage>
        <taxon>Bacteria</taxon>
        <taxon>Bacillati</taxon>
        <taxon>Actinomycetota</taxon>
        <taxon>Actinomycetes</taxon>
        <taxon>Micrococcales</taxon>
        <taxon>Microbacteriaceae</taxon>
        <taxon>Microbacterium</taxon>
    </lineage>
</organism>
<dbReference type="SUPFAM" id="SSF56112">
    <property type="entry name" value="Protein kinase-like (PK-like)"/>
    <property type="match status" value="1"/>
</dbReference>
<name>A0A5J6L725_9MICO</name>
<proteinExistence type="predicted"/>
<dbReference type="GO" id="GO:0016740">
    <property type="term" value="F:transferase activity"/>
    <property type="evidence" value="ECO:0007669"/>
    <property type="project" value="UniProtKB-KW"/>
</dbReference>
<accession>A0A5J6L725</accession>
<dbReference type="InterPro" id="IPR011009">
    <property type="entry name" value="Kinase-like_dom_sf"/>
</dbReference>
<evidence type="ECO:0000313" key="2">
    <source>
        <dbReference type="EMBL" id="QEW04333.1"/>
    </source>
</evidence>
<dbReference type="KEGG" id="mlz:F6J85_15380"/>
<sequence>MDIEELQGGVANFGQVIRVGPHVRRPLPPNAATLHALLRYLRTHSRVEAPVPVAIDGSVEVVEYLVGDVALSPRPSWAGTEGALVSVARLLRMFHDATVAWRIPANATWSSALADPAGGPVVCHNDVCIENVVFRRGKASALLDFDFAAPGRRVWDVAQTARYWVPITNPDHPAAASLGVRDPIGRLRQFVNAYGLDSDDRREFVGVLLDAELGARRFVESQVATGAPGFVDPWTEDAARRYDGKIAWIQRHSDAITDAMMRPH</sequence>
<dbReference type="RefSeq" id="WP_150926373.1">
    <property type="nucleotide sequence ID" value="NZ_CP044232.1"/>
</dbReference>
<dbReference type="EMBL" id="CP044232">
    <property type="protein sequence ID" value="QEW04333.1"/>
    <property type="molecule type" value="Genomic_DNA"/>
</dbReference>
<evidence type="ECO:0000313" key="3">
    <source>
        <dbReference type="Proteomes" id="UP000325516"/>
    </source>
</evidence>
<dbReference type="InterPro" id="IPR002575">
    <property type="entry name" value="Aminoglycoside_PTrfase"/>
</dbReference>